<dbReference type="AlphaFoldDB" id="A0A0J9EM24"/>
<organism evidence="1">
    <name type="scientific">Ajellomyces dermatitidis (strain ATCC 18188 / CBS 674.68)</name>
    <name type="common">Blastomyces dermatitidis</name>
    <dbReference type="NCBI Taxonomy" id="653446"/>
    <lineage>
        <taxon>Eukaryota</taxon>
        <taxon>Fungi</taxon>
        <taxon>Dikarya</taxon>
        <taxon>Ascomycota</taxon>
        <taxon>Pezizomycotina</taxon>
        <taxon>Eurotiomycetes</taxon>
        <taxon>Eurotiomycetidae</taxon>
        <taxon>Onygenales</taxon>
        <taxon>Ajellomycetaceae</taxon>
        <taxon>Blastomyces</taxon>
    </lineage>
</organism>
<proteinExistence type="predicted"/>
<evidence type="ECO:0000313" key="1">
    <source>
        <dbReference type="EMBL" id="KMW67122.1"/>
    </source>
</evidence>
<gene>
    <name evidence="1" type="ORF">BDDG_11924</name>
</gene>
<dbReference type="Proteomes" id="UP000007802">
    <property type="component" value="Unassembled WGS sequence"/>
</dbReference>
<name>A0A0J9EM24_AJEDA</name>
<dbReference type="OrthoDB" id="10514333at2759"/>
<protein>
    <submittedName>
        <fullName evidence="1">Uncharacterized protein</fullName>
    </submittedName>
</protein>
<dbReference type="EMBL" id="GG749416">
    <property type="protein sequence ID" value="KMW67122.1"/>
    <property type="molecule type" value="Genomic_DNA"/>
</dbReference>
<reference evidence="1" key="1">
    <citation type="submission" date="2010-03" db="EMBL/GenBank/DDBJ databases">
        <title>Annotation of Blastomyces dermatitidis strain ATCC 18188.</title>
        <authorList>
            <consortium name="The Broad Institute Genome Sequencing Platform"/>
            <consortium name="Broad Institute Genome Sequencing Center for Infectious Disease."/>
            <person name="Cuomo C."/>
            <person name="Klein B."/>
            <person name="Sullivan T."/>
            <person name="Heitman J."/>
            <person name="Young S."/>
            <person name="Zeng Q."/>
            <person name="Gargeya S."/>
            <person name="Alvarado L."/>
            <person name="Berlin A.M."/>
            <person name="Chapman S.B."/>
            <person name="Chen Z."/>
            <person name="Freedman E."/>
            <person name="Gellesch M."/>
            <person name="Goldberg J."/>
            <person name="Griggs A."/>
            <person name="Gujja S."/>
            <person name="Heilman E."/>
            <person name="Heiman D."/>
            <person name="Howarth C."/>
            <person name="Mehta T."/>
            <person name="Neiman D."/>
            <person name="Pearson M."/>
            <person name="Roberts A."/>
            <person name="Saif S."/>
            <person name="Shea T."/>
            <person name="Shenoy N."/>
            <person name="Sisk P."/>
            <person name="Stolte C."/>
            <person name="Sykes S."/>
            <person name="White J."/>
            <person name="Yandava C."/>
            <person name="Haas B."/>
            <person name="Nusbaum C."/>
            <person name="Birren B."/>
        </authorList>
    </citation>
    <scope>NUCLEOTIDE SEQUENCE</scope>
    <source>
        <strain evidence="1">ATCC 18188</strain>
    </source>
</reference>
<sequence>MSPRCASAFICSIITDRQYLRVNSGTDQQTTGYDFEAGKLPNSFTTDWGLRCLKLEALELASDIQSDARRSATNFAKGKPRVFPSRRN</sequence>
<accession>A0A0J9EM24</accession>